<feature type="domain" description="Clp R" evidence="2">
    <location>
        <begin position="4"/>
        <end position="162"/>
    </location>
</feature>
<dbReference type="AlphaFoldDB" id="A0A849BYR3"/>
<dbReference type="Proteomes" id="UP000586827">
    <property type="component" value="Unassembled WGS sequence"/>
</dbReference>
<evidence type="ECO:0000256" key="1">
    <source>
        <dbReference type="PROSITE-ProRule" id="PRU01251"/>
    </source>
</evidence>
<reference evidence="3 4" key="1">
    <citation type="submission" date="2020-05" db="EMBL/GenBank/DDBJ databases">
        <title>MicrobeNet Type strains.</title>
        <authorList>
            <person name="Nicholson A.C."/>
        </authorList>
    </citation>
    <scope>NUCLEOTIDE SEQUENCE [LARGE SCALE GENOMIC DNA]</scope>
    <source>
        <strain evidence="3 4">JCM 3224</strain>
    </source>
</reference>
<evidence type="ECO:0000259" key="2">
    <source>
        <dbReference type="PROSITE" id="PS51903"/>
    </source>
</evidence>
<evidence type="ECO:0000313" key="3">
    <source>
        <dbReference type="EMBL" id="NNH69245.1"/>
    </source>
</evidence>
<dbReference type="PROSITE" id="PS51903">
    <property type="entry name" value="CLP_R"/>
    <property type="match status" value="1"/>
</dbReference>
<keyword evidence="3" id="KW-0645">Protease</keyword>
<dbReference type="Pfam" id="PF02861">
    <property type="entry name" value="Clp_N"/>
    <property type="match status" value="1"/>
</dbReference>
<dbReference type="InterPro" id="IPR004176">
    <property type="entry name" value="Clp_R_N"/>
</dbReference>
<keyword evidence="3" id="KW-0378">Hydrolase</keyword>
<dbReference type="GO" id="GO:0006508">
    <property type="term" value="P:proteolysis"/>
    <property type="evidence" value="ECO:0007669"/>
    <property type="project" value="UniProtKB-KW"/>
</dbReference>
<sequence>MRTFGKTAGFGKFVEATVEGGRAEARESGSATVEAEHLLLAIAAGQDKTSRDVLGAVGLDHDSLVSALEAEFVHSLRAVGIGDLAQELPPPTRSVEPPANLSASAKLAIERATSVSANRLQPAHLLLGIVRAQVGTVPRALELAGIDRGALESRLLDALTEEPGHDR</sequence>
<dbReference type="InterPro" id="IPR036628">
    <property type="entry name" value="Clp_N_dom_sf"/>
</dbReference>
<dbReference type="SUPFAM" id="SSF81923">
    <property type="entry name" value="Double Clp-N motif"/>
    <property type="match status" value="2"/>
</dbReference>
<evidence type="ECO:0000313" key="4">
    <source>
        <dbReference type="Proteomes" id="UP000586827"/>
    </source>
</evidence>
<keyword evidence="4" id="KW-1185">Reference proteome</keyword>
<dbReference type="Gene3D" id="1.10.1780.10">
    <property type="entry name" value="Clp, N-terminal domain"/>
    <property type="match status" value="1"/>
</dbReference>
<dbReference type="RefSeq" id="WP_067525255.1">
    <property type="nucleotide sequence ID" value="NZ_JABELX010000001.1"/>
</dbReference>
<name>A0A849BYR3_9NOCA</name>
<organism evidence="3 4">
    <name type="scientific">Nocardia uniformis</name>
    <dbReference type="NCBI Taxonomy" id="53432"/>
    <lineage>
        <taxon>Bacteria</taxon>
        <taxon>Bacillati</taxon>
        <taxon>Actinomycetota</taxon>
        <taxon>Actinomycetes</taxon>
        <taxon>Mycobacteriales</taxon>
        <taxon>Nocardiaceae</taxon>
        <taxon>Nocardia</taxon>
    </lineage>
</organism>
<dbReference type="EMBL" id="JABELX010000001">
    <property type="protein sequence ID" value="NNH69245.1"/>
    <property type="molecule type" value="Genomic_DNA"/>
</dbReference>
<comment type="caution">
    <text evidence="3">The sequence shown here is derived from an EMBL/GenBank/DDBJ whole genome shotgun (WGS) entry which is preliminary data.</text>
</comment>
<protein>
    <submittedName>
        <fullName evidence="3">Clp protease</fullName>
    </submittedName>
</protein>
<dbReference type="GO" id="GO:0008233">
    <property type="term" value="F:peptidase activity"/>
    <property type="evidence" value="ECO:0007669"/>
    <property type="project" value="UniProtKB-KW"/>
</dbReference>
<gene>
    <name evidence="3" type="ORF">HLB23_05065</name>
</gene>
<proteinExistence type="predicted"/>
<keyword evidence="1" id="KW-0677">Repeat</keyword>
<accession>A0A849BYR3</accession>